<organism evidence="2 3">
    <name type="scientific">Anthostomella pinea</name>
    <dbReference type="NCBI Taxonomy" id="933095"/>
    <lineage>
        <taxon>Eukaryota</taxon>
        <taxon>Fungi</taxon>
        <taxon>Dikarya</taxon>
        <taxon>Ascomycota</taxon>
        <taxon>Pezizomycotina</taxon>
        <taxon>Sordariomycetes</taxon>
        <taxon>Xylariomycetidae</taxon>
        <taxon>Xylariales</taxon>
        <taxon>Xylariaceae</taxon>
        <taxon>Anthostomella</taxon>
    </lineage>
</organism>
<reference evidence="2" key="1">
    <citation type="submission" date="2023-10" db="EMBL/GenBank/DDBJ databases">
        <authorList>
            <person name="Hackl T."/>
        </authorList>
    </citation>
    <scope>NUCLEOTIDE SEQUENCE</scope>
</reference>
<name>A0AAI8VXA5_9PEZI</name>
<accession>A0AAI8VXA5</accession>
<sequence>MAAFEQAQRGICTIPEWYNRTGPIYRQYASFKERFDDVDLALRESKAACRSLFNLIEFPARLAWNPLRESNRGVTNALLNEQKNTVQALGIQTDGNVMPDKNKKPTAMFQEKSGRIKKRRNKSDRAKVADRLLAPNPAAGPGRTSRSRPIEDMEDWEDEDEDAGMPTISPTVAPGQQSASDDALGFGVSRPVLGTAPFAYQPTYPPAPSYMTAPGPYAELAPFPSAGLGGYSPLMAPSMDQPAYGNEEADHAGPALEAQEGGRAVDVFQNAKLYDY</sequence>
<protein>
    <submittedName>
        <fullName evidence="2">Uu.00g054600.m01.CDS01</fullName>
    </submittedName>
</protein>
<dbReference type="AlphaFoldDB" id="A0AAI8VXA5"/>
<proteinExistence type="predicted"/>
<feature type="compositionally biased region" description="Acidic residues" evidence="1">
    <location>
        <begin position="152"/>
        <end position="163"/>
    </location>
</feature>
<feature type="region of interest" description="Disordered" evidence="1">
    <location>
        <begin position="94"/>
        <end position="186"/>
    </location>
</feature>
<evidence type="ECO:0000313" key="3">
    <source>
        <dbReference type="Proteomes" id="UP001295740"/>
    </source>
</evidence>
<dbReference type="Proteomes" id="UP001295740">
    <property type="component" value="Unassembled WGS sequence"/>
</dbReference>
<dbReference type="EMBL" id="CAUWAG010000019">
    <property type="protein sequence ID" value="CAJ2512445.1"/>
    <property type="molecule type" value="Genomic_DNA"/>
</dbReference>
<evidence type="ECO:0000256" key="1">
    <source>
        <dbReference type="SAM" id="MobiDB-lite"/>
    </source>
</evidence>
<keyword evidence="3" id="KW-1185">Reference proteome</keyword>
<comment type="caution">
    <text evidence="2">The sequence shown here is derived from an EMBL/GenBank/DDBJ whole genome shotgun (WGS) entry which is preliminary data.</text>
</comment>
<feature type="compositionally biased region" description="Polar residues" evidence="1">
    <location>
        <begin position="168"/>
        <end position="180"/>
    </location>
</feature>
<gene>
    <name evidence="2" type="ORF">KHLLAP_LOCUS12913</name>
</gene>
<evidence type="ECO:0000313" key="2">
    <source>
        <dbReference type="EMBL" id="CAJ2512445.1"/>
    </source>
</evidence>